<dbReference type="Proteomes" id="UP000036938">
    <property type="component" value="Unassembled WGS sequence"/>
</dbReference>
<dbReference type="PANTHER" id="PTHR43072">
    <property type="entry name" value="N-ACETYLTRANSFERASE"/>
    <property type="match status" value="1"/>
</dbReference>
<dbReference type="InterPro" id="IPR016181">
    <property type="entry name" value="Acyl_CoA_acyltransferase"/>
</dbReference>
<gene>
    <name evidence="2" type="ORF">ATO11_08580</name>
</gene>
<evidence type="ECO:0000259" key="1">
    <source>
        <dbReference type="PROSITE" id="PS51186"/>
    </source>
</evidence>
<dbReference type="STRING" id="1317121.ATO11_08580"/>
<dbReference type="EMBL" id="AQQZ01000003">
    <property type="protein sequence ID" value="KNG94257.1"/>
    <property type="molecule type" value="Genomic_DNA"/>
</dbReference>
<reference evidence="2 3" key="1">
    <citation type="journal article" date="2015" name="Int. J. Syst. Evol. Microbiol.">
        <title>Aestuariivita atlantica sp. nov., isolated from deep sea sediment of the Atlantic Ocean.</title>
        <authorList>
            <person name="Li G."/>
            <person name="Lai Q."/>
            <person name="Du Y."/>
            <person name="Liu X."/>
            <person name="Sun F."/>
            <person name="Shao Z."/>
        </authorList>
    </citation>
    <scope>NUCLEOTIDE SEQUENCE [LARGE SCALE GENOMIC DNA]</scope>
    <source>
        <strain evidence="2 3">22II-S11-z3</strain>
    </source>
</reference>
<dbReference type="GO" id="GO:0016747">
    <property type="term" value="F:acyltransferase activity, transferring groups other than amino-acyl groups"/>
    <property type="evidence" value="ECO:0007669"/>
    <property type="project" value="InterPro"/>
</dbReference>
<dbReference type="SUPFAM" id="SSF55729">
    <property type="entry name" value="Acyl-CoA N-acyltransferases (Nat)"/>
    <property type="match status" value="1"/>
</dbReference>
<dbReference type="RefSeq" id="WP_050530410.1">
    <property type="nucleotide sequence ID" value="NZ_AQQZ01000003.1"/>
</dbReference>
<proteinExistence type="predicted"/>
<accession>A0A0L1JRB6</accession>
<keyword evidence="3" id="KW-1185">Reference proteome</keyword>
<dbReference type="AlphaFoldDB" id="A0A0L1JRB6"/>
<protein>
    <recommendedName>
        <fullName evidence="1">N-acetyltransferase domain-containing protein</fullName>
    </recommendedName>
</protein>
<dbReference type="Pfam" id="PF00583">
    <property type="entry name" value="Acetyltransf_1"/>
    <property type="match status" value="1"/>
</dbReference>
<sequence length="140" mass="15062">MQFHDLTAETAHLLAGSTVFDNPVDPAQLAAFVADPGHLMVFVTGDETVIGFATGTVLLHPDKPPAFFLNEVDVAPDHQRQGIGVQLCSRLMDRARAAGCKGIWLATEADNAPARALYRKLNARETTGIVVYDWDGAMDG</sequence>
<dbReference type="CDD" id="cd04301">
    <property type="entry name" value="NAT_SF"/>
    <property type="match status" value="1"/>
</dbReference>
<dbReference type="PROSITE" id="PS51186">
    <property type="entry name" value="GNAT"/>
    <property type="match status" value="1"/>
</dbReference>
<dbReference type="InterPro" id="IPR000182">
    <property type="entry name" value="GNAT_dom"/>
</dbReference>
<name>A0A0L1JRB6_9RHOB</name>
<evidence type="ECO:0000313" key="2">
    <source>
        <dbReference type="EMBL" id="KNG94257.1"/>
    </source>
</evidence>
<dbReference type="OrthoDB" id="9796129at2"/>
<comment type="caution">
    <text evidence="2">The sequence shown here is derived from an EMBL/GenBank/DDBJ whole genome shotgun (WGS) entry which is preliminary data.</text>
</comment>
<evidence type="ECO:0000313" key="3">
    <source>
        <dbReference type="Proteomes" id="UP000036938"/>
    </source>
</evidence>
<dbReference type="Gene3D" id="3.40.630.30">
    <property type="match status" value="1"/>
</dbReference>
<feature type="domain" description="N-acetyltransferase" evidence="1">
    <location>
        <begin position="1"/>
        <end position="140"/>
    </location>
</feature>
<organism evidence="2 3">
    <name type="scientific">Pseudaestuariivita atlantica</name>
    <dbReference type="NCBI Taxonomy" id="1317121"/>
    <lineage>
        <taxon>Bacteria</taxon>
        <taxon>Pseudomonadati</taxon>
        <taxon>Pseudomonadota</taxon>
        <taxon>Alphaproteobacteria</taxon>
        <taxon>Rhodobacterales</taxon>
        <taxon>Paracoccaceae</taxon>
        <taxon>Pseudaestuariivita</taxon>
    </lineage>
</organism>